<dbReference type="AlphaFoldDB" id="A0A7V5NYP4"/>
<keyword evidence="6 11" id="KW-0798">TonB box</keyword>
<dbReference type="PROSITE" id="PS52016">
    <property type="entry name" value="TONB_DEPENDENT_REC_3"/>
    <property type="match status" value="1"/>
</dbReference>
<proteinExistence type="inferred from homology"/>
<evidence type="ECO:0000256" key="11">
    <source>
        <dbReference type="RuleBase" id="RU003357"/>
    </source>
</evidence>
<evidence type="ECO:0000256" key="5">
    <source>
        <dbReference type="ARBA" id="ARBA00022729"/>
    </source>
</evidence>
<evidence type="ECO:0000256" key="12">
    <source>
        <dbReference type="SAM" id="SignalP"/>
    </source>
</evidence>
<evidence type="ECO:0000259" key="13">
    <source>
        <dbReference type="Pfam" id="PF00593"/>
    </source>
</evidence>
<protein>
    <submittedName>
        <fullName evidence="15">TonB-dependent receptor</fullName>
    </submittedName>
</protein>
<keyword evidence="9 10" id="KW-0998">Cell outer membrane</keyword>
<keyword evidence="2 10" id="KW-0813">Transport</keyword>
<feature type="domain" description="TonB-dependent receptor plug" evidence="14">
    <location>
        <begin position="42"/>
        <end position="150"/>
    </location>
</feature>
<keyword evidence="7 10" id="KW-0472">Membrane</keyword>
<sequence>MAYLLVLFSLFLGLFGLSAQAQEKDLGEVVVTATRAPVELVKLPDAVSVITRQEIDQRQVQALYQALETYPSITIKHNGWLGQWGYIRLRGGKNQDVAVLFDGIRVYDPTYPGNDFGDLWSWLDAENIEKIEIVRGPQSSLYGSNAMTGAINFFSPKGGGPFRWETKGFYGRYETKRGLANVRGSLGPLGYYVGWAGVNAGGLYKDSKFRQNTVDANFNWAPFKGGLLKSLKLDWTTRYAYGFLNYGQWDWRSFRAYNDPHAQRRQTILLTHFKMSLAPTAWWNSTLTVGYHFNRRAYKDKDDGILGFRPDGSPVTDSPREALYRGKTYPVVFLNHFRYQDWALLTCGIEYYHEKGDFYNASSWGTKEYDDDVDTTSYFANLFLLLFDEKLALNLGGRIDDHEEFGTHGTYKIGLAYFLPYGFKFRANLATGFRAPSLFNLYDPRYGNADLDPEESTGGDIGLEQTLLGEKLHWSLVWFNTHYEERIAFNYNTWRYYNSGGANTTGLEFELGFRPYPWLRLDLNYTYTEGQEGDAERLALVPYHQIGARVHFKWQKFKGNLYYKYVSRRPAYDFSHYMPDYSRVDVTGSYALYEKLEVFFRAENLFDVDYEWAKGYRAPGLAILAGIKLRSF</sequence>
<dbReference type="InterPro" id="IPR039426">
    <property type="entry name" value="TonB-dep_rcpt-like"/>
</dbReference>
<dbReference type="SUPFAM" id="SSF56935">
    <property type="entry name" value="Porins"/>
    <property type="match status" value="1"/>
</dbReference>
<evidence type="ECO:0000256" key="10">
    <source>
        <dbReference type="PROSITE-ProRule" id="PRU01360"/>
    </source>
</evidence>
<feature type="chain" id="PRO_5031405370" evidence="12">
    <location>
        <begin position="22"/>
        <end position="632"/>
    </location>
</feature>
<evidence type="ECO:0000259" key="14">
    <source>
        <dbReference type="Pfam" id="PF07715"/>
    </source>
</evidence>
<dbReference type="GO" id="GO:0009279">
    <property type="term" value="C:cell outer membrane"/>
    <property type="evidence" value="ECO:0007669"/>
    <property type="project" value="UniProtKB-SubCell"/>
</dbReference>
<evidence type="ECO:0000256" key="1">
    <source>
        <dbReference type="ARBA" id="ARBA00004571"/>
    </source>
</evidence>
<dbReference type="PANTHER" id="PTHR30069">
    <property type="entry name" value="TONB-DEPENDENT OUTER MEMBRANE RECEPTOR"/>
    <property type="match status" value="1"/>
</dbReference>
<keyword evidence="5 12" id="KW-0732">Signal</keyword>
<dbReference type="Gene3D" id="2.40.170.20">
    <property type="entry name" value="TonB-dependent receptor, beta-barrel domain"/>
    <property type="match status" value="1"/>
</dbReference>
<dbReference type="Gene3D" id="2.170.130.10">
    <property type="entry name" value="TonB-dependent receptor, plug domain"/>
    <property type="match status" value="1"/>
</dbReference>
<comment type="subcellular location">
    <subcellularLocation>
        <location evidence="1 10">Cell outer membrane</location>
        <topology evidence="1 10">Multi-pass membrane protein</topology>
    </subcellularLocation>
</comment>
<evidence type="ECO:0000313" key="15">
    <source>
        <dbReference type="EMBL" id="HHI96427.1"/>
    </source>
</evidence>
<organism evidence="15">
    <name type="scientific">Thermodesulfatator atlanticus</name>
    <dbReference type="NCBI Taxonomy" id="501497"/>
    <lineage>
        <taxon>Bacteria</taxon>
        <taxon>Pseudomonadati</taxon>
        <taxon>Thermodesulfobacteriota</taxon>
        <taxon>Thermodesulfobacteria</taxon>
        <taxon>Thermodesulfobacteriales</taxon>
        <taxon>Thermodesulfatatoraceae</taxon>
        <taxon>Thermodesulfatator</taxon>
    </lineage>
</organism>
<feature type="domain" description="TonB-dependent receptor-like beta-barrel" evidence="13">
    <location>
        <begin position="209"/>
        <end position="605"/>
    </location>
</feature>
<dbReference type="Pfam" id="PF07715">
    <property type="entry name" value="Plug"/>
    <property type="match status" value="1"/>
</dbReference>
<dbReference type="PANTHER" id="PTHR30069:SF29">
    <property type="entry name" value="HEMOGLOBIN AND HEMOGLOBIN-HAPTOGLOBIN-BINDING PROTEIN 1-RELATED"/>
    <property type="match status" value="1"/>
</dbReference>
<dbReference type="InterPro" id="IPR012910">
    <property type="entry name" value="Plug_dom"/>
</dbReference>
<accession>A0A7V5NYP4</accession>
<reference evidence="15" key="1">
    <citation type="journal article" date="2020" name="mSystems">
        <title>Genome- and Community-Level Interaction Insights into Carbon Utilization and Element Cycling Functions of Hydrothermarchaeota in Hydrothermal Sediment.</title>
        <authorList>
            <person name="Zhou Z."/>
            <person name="Liu Y."/>
            <person name="Xu W."/>
            <person name="Pan J."/>
            <person name="Luo Z.H."/>
            <person name="Li M."/>
        </authorList>
    </citation>
    <scope>NUCLEOTIDE SEQUENCE [LARGE SCALE GENOMIC DNA]</scope>
    <source>
        <strain evidence="15">HyVt-533</strain>
    </source>
</reference>
<keyword evidence="3 10" id="KW-1134">Transmembrane beta strand</keyword>
<evidence type="ECO:0000256" key="3">
    <source>
        <dbReference type="ARBA" id="ARBA00022452"/>
    </source>
</evidence>
<evidence type="ECO:0000256" key="4">
    <source>
        <dbReference type="ARBA" id="ARBA00022692"/>
    </source>
</evidence>
<evidence type="ECO:0000256" key="7">
    <source>
        <dbReference type="ARBA" id="ARBA00023136"/>
    </source>
</evidence>
<dbReference type="GO" id="GO:0015344">
    <property type="term" value="F:siderophore uptake transmembrane transporter activity"/>
    <property type="evidence" value="ECO:0007669"/>
    <property type="project" value="TreeGrafter"/>
</dbReference>
<name>A0A7V5NYP4_9BACT</name>
<dbReference type="GO" id="GO:0044718">
    <property type="term" value="P:siderophore transmembrane transport"/>
    <property type="evidence" value="ECO:0007669"/>
    <property type="project" value="TreeGrafter"/>
</dbReference>
<feature type="signal peptide" evidence="12">
    <location>
        <begin position="1"/>
        <end position="21"/>
    </location>
</feature>
<keyword evidence="4 10" id="KW-0812">Transmembrane</keyword>
<evidence type="ECO:0000256" key="6">
    <source>
        <dbReference type="ARBA" id="ARBA00023077"/>
    </source>
</evidence>
<keyword evidence="8 15" id="KW-0675">Receptor</keyword>
<dbReference type="InterPro" id="IPR037066">
    <property type="entry name" value="Plug_dom_sf"/>
</dbReference>
<gene>
    <name evidence="15" type="ORF">ENJ96_01085</name>
</gene>
<comment type="similarity">
    <text evidence="10 11">Belongs to the TonB-dependent receptor family.</text>
</comment>
<evidence type="ECO:0000256" key="2">
    <source>
        <dbReference type="ARBA" id="ARBA00022448"/>
    </source>
</evidence>
<evidence type="ECO:0000256" key="8">
    <source>
        <dbReference type="ARBA" id="ARBA00023170"/>
    </source>
</evidence>
<dbReference type="InterPro" id="IPR036942">
    <property type="entry name" value="Beta-barrel_TonB_sf"/>
</dbReference>
<dbReference type="EMBL" id="DROK01000033">
    <property type="protein sequence ID" value="HHI96427.1"/>
    <property type="molecule type" value="Genomic_DNA"/>
</dbReference>
<evidence type="ECO:0000256" key="9">
    <source>
        <dbReference type="ARBA" id="ARBA00023237"/>
    </source>
</evidence>
<dbReference type="Proteomes" id="UP000886101">
    <property type="component" value="Unassembled WGS sequence"/>
</dbReference>
<comment type="caution">
    <text evidence="15">The sequence shown here is derived from an EMBL/GenBank/DDBJ whole genome shotgun (WGS) entry which is preliminary data.</text>
</comment>
<dbReference type="Pfam" id="PF00593">
    <property type="entry name" value="TonB_dep_Rec_b-barrel"/>
    <property type="match status" value="1"/>
</dbReference>
<dbReference type="InterPro" id="IPR000531">
    <property type="entry name" value="Beta-barrel_TonB"/>
</dbReference>